<evidence type="ECO:0000256" key="3">
    <source>
        <dbReference type="ARBA" id="ARBA00022525"/>
    </source>
</evidence>
<dbReference type="InterPro" id="IPR029052">
    <property type="entry name" value="Metallo-depent_PP-like"/>
</dbReference>
<accession>A0AAV4IVS5</accession>
<keyword evidence="4" id="KW-0378">Hydrolase</keyword>
<dbReference type="InterPro" id="IPR008139">
    <property type="entry name" value="SaposinB_dom"/>
</dbReference>
<dbReference type="GO" id="GO:0005576">
    <property type="term" value="C:extracellular region"/>
    <property type="evidence" value="ECO:0007669"/>
    <property type="project" value="UniProtKB-SubCell"/>
</dbReference>
<keyword evidence="11" id="KW-1185">Reference proteome</keyword>
<keyword evidence="3" id="KW-0964">Secreted</keyword>
<organism evidence="10 11">
    <name type="scientific">Elysia marginata</name>
    <dbReference type="NCBI Taxonomy" id="1093978"/>
    <lineage>
        <taxon>Eukaryota</taxon>
        <taxon>Metazoa</taxon>
        <taxon>Spiralia</taxon>
        <taxon>Lophotrochozoa</taxon>
        <taxon>Mollusca</taxon>
        <taxon>Gastropoda</taxon>
        <taxon>Heterobranchia</taxon>
        <taxon>Euthyneura</taxon>
        <taxon>Panpulmonata</taxon>
        <taxon>Sacoglossa</taxon>
        <taxon>Placobranchoidea</taxon>
        <taxon>Plakobranchidae</taxon>
        <taxon>Elysia</taxon>
    </lineage>
</organism>
<dbReference type="Pfam" id="PF00149">
    <property type="entry name" value="Metallophos"/>
    <property type="match status" value="1"/>
</dbReference>
<dbReference type="PANTHER" id="PTHR10340">
    <property type="entry name" value="SPHINGOMYELIN PHOSPHODIESTERASE"/>
    <property type="match status" value="1"/>
</dbReference>
<dbReference type="EMBL" id="BMAT01009836">
    <property type="protein sequence ID" value="GFS14477.1"/>
    <property type="molecule type" value="Genomic_DNA"/>
</dbReference>
<evidence type="ECO:0000256" key="7">
    <source>
        <dbReference type="ARBA" id="ARBA00023295"/>
    </source>
</evidence>
<dbReference type="InterPro" id="IPR045473">
    <property type="entry name" value="ASM_C"/>
</dbReference>
<proteinExistence type="inferred from homology"/>
<dbReference type="GO" id="GO:0016798">
    <property type="term" value="F:hydrolase activity, acting on glycosyl bonds"/>
    <property type="evidence" value="ECO:0007669"/>
    <property type="project" value="UniProtKB-KW"/>
</dbReference>
<sequence>MMMHDRRRAFCAPEIDPENDGAFIACDECKGYVDKIKHVLKHETNQSQKHSAAYNACHKFLSMFGHNPEAHCPELLDSHLESIELVIHVDKLPDVCNLLGLCPDDELDASYISPGLDDNHLSLDNYELLYTGLDDSGNDVSYNYDGLRDEGIEFPHPVRSEQSSPNITFVQISDIHFDPAYAQGRRAGPFGDFNCDAAERAVKDILDFTLTLDPVPDFFVYVGDSSYHALLEFMWEKIEDNRDVTKMLVEKLRDTGPIYPVFGNHAASWGSSPLLIPPPGTNHLQEERVIFTSHMRPRYGGTYPEYADYVDSLLAEFSDVIILQLYGHEHDDSFLIHRDPGNSSRVVGTSLSAPSVTPFFDVRVGVNPAIRVFTLERDTWSPLDYTQYYVDLEEANRDGSITMKVQYQFTEEYGLPDMSPDSFAALSERVITNWSDFQKYESNFQVLTNGRDHCSQSDLDCRRKLACHTRTADPSGYAACLRGQ</sequence>
<keyword evidence="7" id="KW-0326">Glycosidase</keyword>
<evidence type="ECO:0000256" key="6">
    <source>
        <dbReference type="ARBA" id="ARBA00023180"/>
    </source>
</evidence>
<keyword evidence="5" id="KW-1015">Disulfide bond</keyword>
<feature type="domain" description="Saposin B-type" evidence="9">
    <location>
        <begin position="22"/>
        <end position="106"/>
    </location>
</feature>
<dbReference type="PANTHER" id="PTHR10340:SF57">
    <property type="entry name" value="METALLOPHOS DOMAIN-CONTAINING PROTEIN"/>
    <property type="match status" value="1"/>
</dbReference>
<comment type="catalytic activity">
    <reaction evidence="8">
        <text>a sphingomyelin + H2O = phosphocholine + an N-acylsphing-4-enine + H(+)</text>
        <dbReference type="Rhea" id="RHEA:19253"/>
        <dbReference type="ChEBI" id="CHEBI:15377"/>
        <dbReference type="ChEBI" id="CHEBI:15378"/>
        <dbReference type="ChEBI" id="CHEBI:17636"/>
        <dbReference type="ChEBI" id="CHEBI:52639"/>
        <dbReference type="ChEBI" id="CHEBI:295975"/>
        <dbReference type="EC" id="3.1.4.12"/>
    </reaction>
    <physiologicalReaction direction="left-to-right" evidence="8">
        <dbReference type="Rhea" id="RHEA:19254"/>
    </physiologicalReaction>
</comment>
<evidence type="ECO:0000256" key="8">
    <source>
        <dbReference type="ARBA" id="ARBA00047268"/>
    </source>
</evidence>
<evidence type="ECO:0000256" key="2">
    <source>
        <dbReference type="ARBA" id="ARBA00008234"/>
    </source>
</evidence>
<dbReference type="InterPro" id="IPR004843">
    <property type="entry name" value="Calcineurin-like_PHP"/>
</dbReference>
<dbReference type="Proteomes" id="UP000762676">
    <property type="component" value="Unassembled WGS sequence"/>
</dbReference>
<comment type="subcellular location">
    <subcellularLocation>
        <location evidence="1">Secreted</location>
    </subcellularLocation>
</comment>
<comment type="similarity">
    <text evidence="2">Belongs to the acid sphingomyelinase family.</text>
</comment>
<evidence type="ECO:0000256" key="5">
    <source>
        <dbReference type="ARBA" id="ARBA00023157"/>
    </source>
</evidence>
<comment type="caution">
    <text evidence="10">The sequence shown here is derived from an EMBL/GenBank/DDBJ whole genome shotgun (WGS) entry which is preliminary data.</text>
</comment>
<evidence type="ECO:0000256" key="4">
    <source>
        <dbReference type="ARBA" id="ARBA00022801"/>
    </source>
</evidence>
<dbReference type="InterPro" id="IPR011001">
    <property type="entry name" value="Saposin-like"/>
</dbReference>
<evidence type="ECO:0000313" key="11">
    <source>
        <dbReference type="Proteomes" id="UP000762676"/>
    </source>
</evidence>
<dbReference type="GO" id="GO:0004767">
    <property type="term" value="F:sphingomyelin phosphodiesterase activity"/>
    <property type="evidence" value="ECO:0007669"/>
    <property type="project" value="UniProtKB-EC"/>
</dbReference>
<dbReference type="GO" id="GO:0046513">
    <property type="term" value="P:ceramide biosynthetic process"/>
    <property type="evidence" value="ECO:0007669"/>
    <property type="project" value="UniProtKB-ARBA"/>
</dbReference>
<reference evidence="10 11" key="1">
    <citation type="journal article" date="2021" name="Elife">
        <title>Chloroplast acquisition without the gene transfer in kleptoplastic sea slugs, Plakobranchus ocellatus.</title>
        <authorList>
            <person name="Maeda T."/>
            <person name="Takahashi S."/>
            <person name="Yoshida T."/>
            <person name="Shimamura S."/>
            <person name="Takaki Y."/>
            <person name="Nagai Y."/>
            <person name="Toyoda A."/>
            <person name="Suzuki Y."/>
            <person name="Arimoto A."/>
            <person name="Ishii H."/>
            <person name="Satoh N."/>
            <person name="Nishiyama T."/>
            <person name="Hasebe M."/>
            <person name="Maruyama T."/>
            <person name="Minagawa J."/>
            <person name="Obokata J."/>
            <person name="Shigenobu S."/>
        </authorList>
    </citation>
    <scope>NUCLEOTIDE SEQUENCE [LARGE SCALE GENOMIC DNA]</scope>
</reference>
<evidence type="ECO:0000256" key="1">
    <source>
        <dbReference type="ARBA" id="ARBA00004613"/>
    </source>
</evidence>
<keyword evidence="6" id="KW-0325">Glycoprotein</keyword>
<dbReference type="SUPFAM" id="SSF47862">
    <property type="entry name" value="Saposin"/>
    <property type="match status" value="1"/>
</dbReference>
<dbReference type="Gene3D" id="1.10.225.10">
    <property type="entry name" value="Saposin-like"/>
    <property type="match status" value="1"/>
</dbReference>
<name>A0AAV4IVS5_9GAST</name>
<dbReference type="AlphaFoldDB" id="A0AAV4IVS5"/>
<dbReference type="Pfam" id="PF19272">
    <property type="entry name" value="ASMase_C"/>
    <property type="match status" value="1"/>
</dbReference>
<dbReference type="PROSITE" id="PS50015">
    <property type="entry name" value="SAP_B"/>
    <property type="match status" value="1"/>
</dbReference>
<dbReference type="GO" id="GO:0016020">
    <property type="term" value="C:membrane"/>
    <property type="evidence" value="ECO:0007669"/>
    <property type="project" value="GOC"/>
</dbReference>
<dbReference type="SUPFAM" id="SSF56300">
    <property type="entry name" value="Metallo-dependent phosphatases"/>
    <property type="match status" value="1"/>
</dbReference>
<protein>
    <submittedName>
        <fullName evidence="10">Sphingomyelin phosphodiesterase</fullName>
    </submittedName>
</protein>
<gene>
    <name evidence="10" type="ORF">ElyMa_004908000</name>
</gene>
<evidence type="ECO:0000313" key="10">
    <source>
        <dbReference type="EMBL" id="GFS14477.1"/>
    </source>
</evidence>
<evidence type="ECO:0000259" key="9">
    <source>
        <dbReference type="PROSITE" id="PS50015"/>
    </source>
</evidence>